<feature type="region of interest" description="Disordered" evidence="1">
    <location>
        <begin position="1"/>
        <end position="35"/>
    </location>
</feature>
<accession>A0A9J5WAE6</accession>
<evidence type="ECO:0000256" key="1">
    <source>
        <dbReference type="SAM" id="MobiDB-lite"/>
    </source>
</evidence>
<reference evidence="2 3" key="1">
    <citation type="submission" date="2020-09" db="EMBL/GenBank/DDBJ databases">
        <title>De no assembly of potato wild relative species, Solanum commersonii.</title>
        <authorList>
            <person name="Cho K."/>
        </authorList>
    </citation>
    <scope>NUCLEOTIDE SEQUENCE [LARGE SCALE GENOMIC DNA]</scope>
    <source>
        <strain evidence="2">LZ3.2</strain>
        <tissue evidence="2">Leaf</tissue>
    </source>
</reference>
<proteinExistence type="predicted"/>
<feature type="compositionally biased region" description="Basic and acidic residues" evidence="1">
    <location>
        <begin position="1"/>
        <end position="17"/>
    </location>
</feature>
<protein>
    <submittedName>
        <fullName evidence="2">Uncharacterized protein</fullName>
    </submittedName>
</protein>
<organism evidence="2 3">
    <name type="scientific">Solanum commersonii</name>
    <name type="common">Commerson's wild potato</name>
    <name type="synonym">Commerson's nightshade</name>
    <dbReference type="NCBI Taxonomy" id="4109"/>
    <lineage>
        <taxon>Eukaryota</taxon>
        <taxon>Viridiplantae</taxon>
        <taxon>Streptophyta</taxon>
        <taxon>Embryophyta</taxon>
        <taxon>Tracheophyta</taxon>
        <taxon>Spermatophyta</taxon>
        <taxon>Magnoliopsida</taxon>
        <taxon>eudicotyledons</taxon>
        <taxon>Gunneridae</taxon>
        <taxon>Pentapetalae</taxon>
        <taxon>asterids</taxon>
        <taxon>lamiids</taxon>
        <taxon>Solanales</taxon>
        <taxon>Solanaceae</taxon>
        <taxon>Solanoideae</taxon>
        <taxon>Solaneae</taxon>
        <taxon>Solanum</taxon>
    </lineage>
</organism>
<dbReference type="AlphaFoldDB" id="A0A9J5WAE6"/>
<feature type="compositionally biased region" description="Polar residues" evidence="1">
    <location>
        <begin position="18"/>
        <end position="29"/>
    </location>
</feature>
<evidence type="ECO:0000313" key="2">
    <source>
        <dbReference type="EMBL" id="KAG5572683.1"/>
    </source>
</evidence>
<dbReference type="EMBL" id="JACXVP010000012">
    <property type="protein sequence ID" value="KAG5572683.1"/>
    <property type="molecule type" value="Genomic_DNA"/>
</dbReference>
<dbReference type="Proteomes" id="UP000824120">
    <property type="component" value="Chromosome 12"/>
</dbReference>
<name>A0A9J5WAE6_SOLCO</name>
<evidence type="ECO:0000313" key="3">
    <source>
        <dbReference type="Proteomes" id="UP000824120"/>
    </source>
</evidence>
<comment type="caution">
    <text evidence="2">The sequence shown here is derived from an EMBL/GenBank/DDBJ whole genome shotgun (WGS) entry which is preliminary data.</text>
</comment>
<sequence length="317" mass="37116">MLHKEKELRNKQRELTKNQKIVSSPNRGNMSKFWPGAIDSPYCSTRFKKGKELPKKQREYSPLLNSSSGVSNGQWEINSLEREEGIPFTGRDWRLGQYKIYSSEREEGSTDSESDWRLGQHSMVNLEREEGSADSESDWRLGQLLIFRRRREKERREAGLLPTVTEFERKATPNSHQQESLRHCDHMQYIKRWKEFLHMIWQRLQLPTAINTQIRHRRLMGSNCHRKYFKILTIPNIETFSCSRNQNPSKVLATLYPQTACCWEQLSQDDASLSNFPSATVAPQETDNLTGEVSPSYTMHKWNPATFESLSEKYPKI</sequence>
<gene>
    <name evidence="2" type="ORF">H5410_062449</name>
</gene>
<keyword evidence="3" id="KW-1185">Reference proteome</keyword>